<feature type="compositionally biased region" description="Low complexity" evidence="5">
    <location>
        <begin position="176"/>
        <end position="210"/>
    </location>
</feature>
<feature type="region of interest" description="Disordered" evidence="5">
    <location>
        <begin position="1"/>
        <end position="213"/>
    </location>
</feature>
<evidence type="ECO:0000313" key="8">
    <source>
        <dbReference type="Proteomes" id="UP000293360"/>
    </source>
</evidence>
<dbReference type="OrthoDB" id="21225at2759"/>
<feature type="compositionally biased region" description="Basic and acidic residues" evidence="5">
    <location>
        <begin position="46"/>
        <end position="58"/>
    </location>
</feature>
<name>A0A4Q4SVK8_9PEZI</name>
<feature type="compositionally biased region" description="Polar residues" evidence="5">
    <location>
        <begin position="1"/>
        <end position="13"/>
    </location>
</feature>
<dbReference type="InterPro" id="IPR011006">
    <property type="entry name" value="CheY-like_superfamily"/>
</dbReference>
<dbReference type="PROSITE" id="PS50110">
    <property type="entry name" value="RESPONSE_REGULATORY"/>
    <property type="match status" value="1"/>
</dbReference>
<feature type="compositionally biased region" description="Low complexity" evidence="5">
    <location>
        <begin position="62"/>
        <end position="80"/>
    </location>
</feature>
<dbReference type="Proteomes" id="UP000293360">
    <property type="component" value="Unassembled WGS sequence"/>
</dbReference>
<dbReference type="GO" id="GO:0000156">
    <property type="term" value="F:phosphorelay response regulator activity"/>
    <property type="evidence" value="ECO:0007669"/>
    <property type="project" value="UniProtKB-ARBA"/>
</dbReference>
<dbReference type="InterPro" id="IPR001789">
    <property type="entry name" value="Sig_transdc_resp-reg_receiver"/>
</dbReference>
<dbReference type="CDD" id="cd17546">
    <property type="entry name" value="REC_hyHK_CKI1_RcsC-like"/>
    <property type="match status" value="1"/>
</dbReference>
<dbReference type="Gene3D" id="3.40.50.2300">
    <property type="match status" value="1"/>
</dbReference>
<keyword evidence="2" id="KW-0902">Two-component regulatory system</keyword>
<accession>A0A4Q4SVK8</accession>
<reference evidence="7 8" key="1">
    <citation type="submission" date="2018-06" db="EMBL/GenBank/DDBJ databases">
        <title>Complete Genomes of Monosporascus.</title>
        <authorList>
            <person name="Robinson A.J."/>
            <person name="Natvig D.O."/>
        </authorList>
    </citation>
    <scope>NUCLEOTIDE SEQUENCE [LARGE SCALE GENOMIC DNA]</scope>
    <source>
        <strain evidence="7 8">CBS 110550</strain>
    </source>
</reference>
<feature type="compositionally biased region" description="Low complexity" evidence="5">
    <location>
        <begin position="249"/>
        <end position="269"/>
    </location>
</feature>
<evidence type="ECO:0000256" key="2">
    <source>
        <dbReference type="ARBA" id="ARBA00023012"/>
    </source>
</evidence>
<feature type="compositionally biased region" description="Polar residues" evidence="5">
    <location>
        <begin position="21"/>
        <end position="39"/>
    </location>
</feature>
<dbReference type="FunFam" id="3.40.50.2300:FF:000146">
    <property type="entry name" value="Putative two-component response regulator SSK1p"/>
    <property type="match status" value="1"/>
</dbReference>
<keyword evidence="1 4" id="KW-0597">Phosphoprotein</keyword>
<comment type="similarity">
    <text evidence="3">Belongs to the SSK1 family.</text>
</comment>
<feature type="compositionally biased region" description="Polar residues" evidence="5">
    <location>
        <begin position="81"/>
        <end position="100"/>
    </location>
</feature>
<evidence type="ECO:0000313" key="7">
    <source>
        <dbReference type="EMBL" id="RYO75738.1"/>
    </source>
</evidence>
<evidence type="ECO:0000256" key="5">
    <source>
        <dbReference type="SAM" id="MobiDB-lite"/>
    </source>
</evidence>
<dbReference type="STRING" id="155417.A0A4Q4SVK8"/>
<feature type="region of interest" description="Disordered" evidence="5">
    <location>
        <begin position="459"/>
        <end position="505"/>
    </location>
</feature>
<dbReference type="PANTHER" id="PTHR45339:SF1">
    <property type="entry name" value="HYBRID SIGNAL TRANSDUCTION HISTIDINE KINASE J"/>
    <property type="match status" value="1"/>
</dbReference>
<feature type="compositionally biased region" description="Basic and acidic residues" evidence="5">
    <location>
        <begin position="732"/>
        <end position="746"/>
    </location>
</feature>
<organism evidence="7 8">
    <name type="scientific">Monosporascus ibericus</name>
    <dbReference type="NCBI Taxonomy" id="155417"/>
    <lineage>
        <taxon>Eukaryota</taxon>
        <taxon>Fungi</taxon>
        <taxon>Dikarya</taxon>
        <taxon>Ascomycota</taxon>
        <taxon>Pezizomycotina</taxon>
        <taxon>Sordariomycetes</taxon>
        <taxon>Xylariomycetidae</taxon>
        <taxon>Xylariales</taxon>
        <taxon>Xylariales incertae sedis</taxon>
        <taxon>Monosporascus</taxon>
    </lineage>
</organism>
<evidence type="ECO:0000256" key="4">
    <source>
        <dbReference type="PROSITE-ProRule" id="PRU00169"/>
    </source>
</evidence>
<keyword evidence="8" id="KW-1185">Reference proteome</keyword>
<feature type="region of interest" description="Disordered" evidence="5">
    <location>
        <begin position="248"/>
        <end position="334"/>
    </location>
</feature>
<evidence type="ECO:0000259" key="6">
    <source>
        <dbReference type="PROSITE" id="PS50110"/>
    </source>
</evidence>
<dbReference type="SUPFAM" id="SSF52172">
    <property type="entry name" value="CheY-like"/>
    <property type="match status" value="1"/>
</dbReference>
<evidence type="ECO:0000256" key="1">
    <source>
        <dbReference type="ARBA" id="ARBA00022553"/>
    </source>
</evidence>
<feature type="compositionally biased region" description="Pro residues" evidence="5">
    <location>
        <begin position="579"/>
        <end position="601"/>
    </location>
</feature>
<dbReference type="SMART" id="SM00448">
    <property type="entry name" value="REC"/>
    <property type="match status" value="1"/>
</dbReference>
<evidence type="ECO:0000256" key="3">
    <source>
        <dbReference type="ARBA" id="ARBA00093463"/>
    </source>
</evidence>
<protein>
    <recommendedName>
        <fullName evidence="6">Response regulatory domain-containing protein</fullName>
    </recommendedName>
</protein>
<comment type="caution">
    <text evidence="7">The sequence shown here is derived from an EMBL/GenBank/DDBJ whole genome shotgun (WGS) entry which is preliminary data.</text>
</comment>
<sequence>MPDSSSNGSSSLKQDGESSTHSHATRSPINGDVPSTPNSMAEEEEHGNHLYEPEDVLEHGQNPPDSSPSNASAKKPSSTSINNSPRRPTVHFQSMASKSSDGSERPSLPRRSRSLAGSPATANSPNSALNSSDNLDACSNNNNNNNNNNDNNNNDDNNTAGFDVAYPPTTTDSATALINIDNSNNANNDAQNTLAASSTPSPSPLPSSTAKFSRDLHTHTLTAPRPTSPATITTAQAHKPLESIREHLSATSISPRPTSRPTTTSLSAAGPQAGGLKPPGSKLGYNADVDDDNDDVHTDQEPYPPATDTLNGPAVKPAVTPRPPGPPRRQSIIPNRQTKLITALLDSNNGSEVGSNDSDHLMPISGMMVTRKIWVKRPLASATMITINEDDLVDDVRDLILRKYANSLGRQYDAPDLTLRICPRDKEPSRVLQPDEPMGRTLDAHYPGGQTVDEALLIDIPSRRTPKASPNPRYYGDDRPQESGTDYFPPYPPTYPHPHHTPTTTLNGTHTIHLPPSMAVISGGQFPALPSPGSVRRMGGQRPKIQRMHTASPASTATNGGHPPQSGASSDHSNASHPAPGPPPMPSPPAPERVATPPPRVSSPRSTNRPKKAKQKVTEGQQQQQQKPQTPSLPSGLLNGAVPPINVLIVEDNPINLRLLEAFVKRLKVRWQTAVNGLEAVSKWRAGGFHLVLMDIQLPKMNGLEATREIRRIEKVNNIGVYSSSASSALSPREKEKAPEPEKEEDRLVNTEMFKSPVIIVALTASSLQSDRHEALAAGCNDFLTKPVNFVWLERKVKEWGCMQALIDFDGWRKWKDFSQKSEEDEAGKKATSAASKAKATKKNRLSIAAGA</sequence>
<feature type="region of interest" description="Disordered" evidence="5">
    <location>
        <begin position="820"/>
        <end position="852"/>
    </location>
</feature>
<dbReference type="EMBL" id="QJNU01001552">
    <property type="protein sequence ID" value="RYO75738.1"/>
    <property type="molecule type" value="Genomic_DNA"/>
</dbReference>
<feature type="compositionally biased region" description="Low complexity" evidence="5">
    <location>
        <begin position="140"/>
        <end position="158"/>
    </location>
</feature>
<dbReference type="PANTHER" id="PTHR45339">
    <property type="entry name" value="HYBRID SIGNAL TRANSDUCTION HISTIDINE KINASE J"/>
    <property type="match status" value="1"/>
</dbReference>
<gene>
    <name evidence="7" type="ORF">DL764_010337</name>
</gene>
<feature type="domain" description="Response regulatory" evidence="6">
    <location>
        <begin position="646"/>
        <end position="801"/>
    </location>
</feature>
<dbReference type="Pfam" id="PF00072">
    <property type="entry name" value="Response_reg"/>
    <property type="match status" value="1"/>
</dbReference>
<feature type="region of interest" description="Disordered" evidence="5">
    <location>
        <begin position="727"/>
        <end position="746"/>
    </location>
</feature>
<feature type="compositionally biased region" description="Polar residues" evidence="5">
    <location>
        <begin position="121"/>
        <end position="139"/>
    </location>
</feature>
<feature type="region of interest" description="Disordered" evidence="5">
    <location>
        <begin position="523"/>
        <end position="637"/>
    </location>
</feature>
<feature type="modified residue" description="4-aspartylphosphate" evidence="4">
    <location>
        <position position="695"/>
    </location>
</feature>
<proteinExistence type="inferred from homology"/>
<dbReference type="AlphaFoldDB" id="A0A4Q4SVK8"/>